<name>A0A9P4QS46_9PLEO</name>
<dbReference type="CDD" id="cd09917">
    <property type="entry name" value="F-box_SF"/>
    <property type="match status" value="1"/>
</dbReference>
<accession>A0A9P4QS46</accession>
<proteinExistence type="predicted"/>
<dbReference type="InterPro" id="IPR032675">
    <property type="entry name" value="LRR_dom_sf"/>
</dbReference>
<comment type="caution">
    <text evidence="2">The sequence shown here is derived from an EMBL/GenBank/DDBJ whole genome shotgun (WGS) entry which is preliminary data.</text>
</comment>
<feature type="domain" description="F-box" evidence="1">
    <location>
        <begin position="14"/>
        <end position="59"/>
    </location>
</feature>
<dbReference type="InterPro" id="IPR001810">
    <property type="entry name" value="F-box_dom"/>
</dbReference>
<dbReference type="Gene3D" id="3.80.10.10">
    <property type="entry name" value="Ribonuclease Inhibitor"/>
    <property type="match status" value="1"/>
</dbReference>
<dbReference type="Proteomes" id="UP000799444">
    <property type="component" value="Unassembled WGS sequence"/>
</dbReference>
<dbReference type="SUPFAM" id="SSF81383">
    <property type="entry name" value="F-box domain"/>
    <property type="match status" value="1"/>
</dbReference>
<dbReference type="InterPro" id="IPR036047">
    <property type="entry name" value="F-box-like_dom_sf"/>
</dbReference>
<keyword evidence="3" id="KW-1185">Reference proteome</keyword>
<evidence type="ECO:0000259" key="1">
    <source>
        <dbReference type="PROSITE" id="PS50181"/>
    </source>
</evidence>
<protein>
    <recommendedName>
        <fullName evidence="1">F-box domain-containing protein</fullName>
    </recommendedName>
</protein>
<evidence type="ECO:0000313" key="2">
    <source>
        <dbReference type="EMBL" id="KAF2729896.1"/>
    </source>
</evidence>
<gene>
    <name evidence="2" type="ORF">EJ04DRAFT_527439</name>
</gene>
<dbReference type="OrthoDB" id="3935706at2759"/>
<sequence length="411" mass="46512">MESPSALTARTSEQGLLPSLPYELLAAVCEYLDPPSLRALSLTCRKAVLPANDVLYQGYNNLSSGRKRLHLFLRTLVQQPELAAKIKSIELSGWVTETELEEGRSRVWNEQLEDITSPRESSRWSDVANIKSNAIPARDMFSRARTVNRVDRTNDDLELFALFLDAAQNLGFVSRDREYDPGIYRTRKRRWAIASNGGDLVRNLAKNIEDAHVFLILASVPNLESLSIREMRPFKTLNWSCFFRKSNTALNSLKKLHIFRSYMGGQWDGGKLASYRSLDQFLNYMPQLTDLNLVGIVGVDGWKISKRRRSTGGANTKLSKVTLVDSEFTEGFFAWLLSGTDSITEFTCLFESQTFWLNYQEVIDQLAGSKDTLQSLTLDEASPLSDYNPTSLANLSHFERLESLAAPHQYQ</sequence>
<dbReference type="PROSITE" id="PS50181">
    <property type="entry name" value="FBOX"/>
    <property type="match status" value="1"/>
</dbReference>
<dbReference type="AlphaFoldDB" id="A0A9P4QS46"/>
<evidence type="ECO:0000313" key="3">
    <source>
        <dbReference type="Proteomes" id="UP000799444"/>
    </source>
</evidence>
<reference evidence="2" key="1">
    <citation type="journal article" date="2020" name="Stud. Mycol.">
        <title>101 Dothideomycetes genomes: a test case for predicting lifestyles and emergence of pathogens.</title>
        <authorList>
            <person name="Haridas S."/>
            <person name="Albert R."/>
            <person name="Binder M."/>
            <person name="Bloem J."/>
            <person name="Labutti K."/>
            <person name="Salamov A."/>
            <person name="Andreopoulos B."/>
            <person name="Baker S."/>
            <person name="Barry K."/>
            <person name="Bills G."/>
            <person name="Bluhm B."/>
            <person name="Cannon C."/>
            <person name="Castanera R."/>
            <person name="Culley D."/>
            <person name="Daum C."/>
            <person name="Ezra D."/>
            <person name="Gonzalez J."/>
            <person name="Henrissat B."/>
            <person name="Kuo A."/>
            <person name="Liang C."/>
            <person name="Lipzen A."/>
            <person name="Lutzoni F."/>
            <person name="Magnuson J."/>
            <person name="Mondo S."/>
            <person name="Nolan M."/>
            <person name="Ohm R."/>
            <person name="Pangilinan J."/>
            <person name="Park H.-J."/>
            <person name="Ramirez L."/>
            <person name="Alfaro M."/>
            <person name="Sun H."/>
            <person name="Tritt A."/>
            <person name="Yoshinaga Y."/>
            <person name="Zwiers L.-H."/>
            <person name="Turgeon B."/>
            <person name="Goodwin S."/>
            <person name="Spatafora J."/>
            <person name="Crous P."/>
            <person name="Grigoriev I."/>
        </authorList>
    </citation>
    <scope>NUCLEOTIDE SEQUENCE</scope>
    <source>
        <strain evidence="2">CBS 125425</strain>
    </source>
</reference>
<dbReference type="Pfam" id="PF12937">
    <property type="entry name" value="F-box-like"/>
    <property type="match status" value="1"/>
</dbReference>
<dbReference type="EMBL" id="ML996232">
    <property type="protein sequence ID" value="KAF2729896.1"/>
    <property type="molecule type" value="Genomic_DNA"/>
</dbReference>
<organism evidence="2 3">
    <name type="scientific">Polyplosphaeria fusca</name>
    <dbReference type="NCBI Taxonomy" id="682080"/>
    <lineage>
        <taxon>Eukaryota</taxon>
        <taxon>Fungi</taxon>
        <taxon>Dikarya</taxon>
        <taxon>Ascomycota</taxon>
        <taxon>Pezizomycotina</taxon>
        <taxon>Dothideomycetes</taxon>
        <taxon>Pleosporomycetidae</taxon>
        <taxon>Pleosporales</taxon>
        <taxon>Tetraplosphaeriaceae</taxon>
        <taxon>Polyplosphaeria</taxon>
    </lineage>
</organism>
<dbReference type="SUPFAM" id="SSF52047">
    <property type="entry name" value="RNI-like"/>
    <property type="match status" value="1"/>
</dbReference>